<evidence type="ECO:0000256" key="3">
    <source>
        <dbReference type="ARBA" id="ARBA00022475"/>
    </source>
</evidence>
<feature type="region of interest" description="Disordered" evidence="7">
    <location>
        <begin position="589"/>
        <end position="649"/>
    </location>
</feature>
<dbReference type="PANTHER" id="PTHR37937:SF1">
    <property type="entry name" value="CONJUGATIVE TRANSFER: DNA TRANSPORT"/>
    <property type="match status" value="1"/>
</dbReference>
<evidence type="ECO:0000313" key="8">
    <source>
        <dbReference type="EMBL" id="RGL08160.1"/>
    </source>
</evidence>
<dbReference type="Gene3D" id="3.40.50.300">
    <property type="entry name" value="P-loop containing nucleotide triphosphate hydrolases"/>
    <property type="match status" value="1"/>
</dbReference>
<dbReference type="EMBL" id="QSRJ01000012">
    <property type="protein sequence ID" value="RGL08160.1"/>
    <property type="molecule type" value="Genomic_DNA"/>
</dbReference>
<sequence>MSGQKSFNVDEGAHLRSCLAWGALAGAAADAALAASWDPLCGWASTAASALPWDAAAALPLPTALALCSAACLAVGAANHVAWSRSLHDGTWVGGSRAPGAAVHGDARLVSSPRELRRLTSGWDAGKAPEGGTLVVGSLDGSLRLLDSVHSCVLAESGEGKSRRVIIPTAYANFLQGRSLVVNDVKGEIRAMLSPAMRAAGTHRIVDVMFDRPASSARFDPLHRPVAALAAEGPGGAVRELRELARCIVPRGERGDAFFTDGARNLFIGVALRMIEDPTIPAESKTVMSVSAAISPLGGKGAAERLDELVASCPPGDPALPFLGALNGERSGAPGIISTLSTYLAEYVDDNVARMLHDDEIGLDRLGEEPTVVFLSSSSASGDYRRLVQTFVAQALSALRTCAAAHAGRCPVETVLLLDEAASLGRNERLVQDLGEMRSERIHVTWVCQSLLQMQSVSGYSREEAETILDLLKDKVVLSCSNPDTARNLSESMGSYTARARSTSRTRGASSDSSGTSDSLVRRPLISPDELMRWTGRETGSLVIRGGVPLALPSRDITETFLGPELGMTSPEAERRLMEAALTGLEERNRSAPPVWRGPSAPGAGQPPKKRIATPGDLGLTTARVALYGAKGARNPPRKRPPSGETAHA</sequence>
<evidence type="ECO:0000256" key="2">
    <source>
        <dbReference type="ARBA" id="ARBA00008806"/>
    </source>
</evidence>
<accession>A0A3E4QPN9</accession>
<comment type="similarity">
    <text evidence="2">Belongs to the VirD4/TraG family.</text>
</comment>
<dbReference type="PANTHER" id="PTHR37937">
    <property type="entry name" value="CONJUGATIVE TRANSFER: DNA TRANSPORT"/>
    <property type="match status" value="1"/>
</dbReference>
<comment type="caution">
    <text evidence="8">The sequence shown here is derived from an EMBL/GenBank/DDBJ whole genome shotgun (WGS) entry which is preliminary data.</text>
</comment>
<evidence type="ECO:0000256" key="6">
    <source>
        <dbReference type="ARBA" id="ARBA00023136"/>
    </source>
</evidence>
<proteinExistence type="inferred from homology"/>
<reference evidence="8 9" key="1">
    <citation type="submission" date="2018-08" db="EMBL/GenBank/DDBJ databases">
        <title>A genome reference for cultivated species of the human gut microbiota.</title>
        <authorList>
            <person name="Zou Y."/>
            <person name="Xue W."/>
            <person name="Luo G."/>
        </authorList>
    </citation>
    <scope>NUCLEOTIDE SEQUENCE [LARGE SCALE GENOMIC DNA]</scope>
    <source>
        <strain evidence="8 9">TF08-14</strain>
    </source>
</reference>
<evidence type="ECO:0000256" key="1">
    <source>
        <dbReference type="ARBA" id="ARBA00004651"/>
    </source>
</evidence>
<organism evidence="8 9">
    <name type="scientific">Collinsella tanakaei</name>
    <dbReference type="NCBI Taxonomy" id="626935"/>
    <lineage>
        <taxon>Bacteria</taxon>
        <taxon>Bacillati</taxon>
        <taxon>Actinomycetota</taxon>
        <taxon>Coriobacteriia</taxon>
        <taxon>Coriobacteriales</taxon>
        <taxon>Coriobacteriaceae</taxon>
        <taxon>Collinsella</taxon>
    </lineage>
</organism>
<keyword evidence="6" id="KW-0472">Membrane</keyword>
<evidence type="ECO:0000313" key="9">
    <source>
        <dbReference type="Proteomes" id="UP000260943"/>
    </source>
</evidence>
<dbReference type="RefSeq" id="WP_117680181.1">
    <property type="nucleotide sequence ID" value="NZ_QSRJ01000012.1"/>
</dbReference>
<evidence type="ECO:0008006" key="10">
    <source>
        <dbReference type="Google" id="ProtNLM"/>
    </source>
</evidence>
<evidence type="ECO:0000256" key="7">
    <source>
        <dbReference type="SAM" id="MobiDB-lite"/>
    </source>
</evidence>
<evidence type="ECO:0000256" key="5">
    <source>
        <dbReference type="ARBA" id="ARBA00022989"/>
    </source>
</evidence>
<protein>
    <recommendedName>
        <fullName evidence="10">TraD/TraG TraM recognition site domain-containing protein</fullName>
    </recommendedName>
</protein>
<dbReference type="GO" id="GO:0005886">
    <property type="term" value="C:plasma membrane"/>
    <property type="evidence" value="ECO:0007669"/>
    <property type="project" value="UniProtKB-SubCell"/>
</dbReference>
<dbReference type="InterPro" id="IPR051539">
    <property type="entry name" value="T4SS-coupling_protein"/>
</dbReference>
<dbReference type="InterPro" id="IPR003688">
    <property type="entry name" value="TraG/VirD4"/>
</dbReference>
<feature type="region of interest" description="Disordered" evidence="7">
    <location>
        <begin position="488"/>
        <end position="524"/>
    </location>
</feature>
<gene>
    <name evidence="8" type="ORF">DXC81_09525</name>
</gene>
<name>A0A3E4QPN9_9ACTN</name>
<keyword evidence="4" id="KW-0812">Transmembrane</keyword>
<dbReference type="CDD" id="cd01127">
    <property type="entry name" value="TrwB_TraG_TraD_VirD4"/>
    <property type="match status" value="1"/>
</dbReference>
<comment type="subcellular location">
    <subcellularLocation>
        <location evidence="1">Cell membrane</location>
        <topology evidence="1">Multi-pass membrane protein</topology>
    </subcellularLocation>
</comment>
<dbReference type="InterPro" id="IPR027417">
    <property type="entry name" value="P-loop_NTPase"/>
</dbReference>
<evidence type="ECO:0000256" key="4">
    <source>
        <dbReference type="ARBA" id="ARBA00022692"/>
    </source>
</evidence>
<dbReference type="AlphaFoldDB" id="A0A3E4QPN9"/>
<dbReference type="SUPFAM" id="SSF52540">
    <property type="entry name" value="P-loop containing nucleoside triphosphate hydrolases"/>
    <property type="match status" value="1"/>
</dbReference>
<keyword evidence="5" id="KW-1133">Transmembrane helix</keyword>
<keyword evidence="3" id="KW-1003">Cell membrane</keyword>
<dbReference type="Pfam" id="PF02534">
    <property type="entry name" value="T4SS-DNA_transf"/>
    <property type="match status" value="1"/>
</dbReference>
<dbReference type="Proteomes" id="UP000260943">
    <property type="component" value="Unassembled WGS sequence"/>
</dbReference>
<feature type="compositionally biased region" description="Low complexity" evidence="7">
    <location>
        <begin position="497"/>
        <end position="519"/>
    </location>
</feature>